<evidence type="ECO:0000313" key="2">
    <source>
        <dbReference type="EMBL" id="EFD92932.1"/>
    </source>
</evidence>
<reference evidence="2 3" key="1">
    <citation type="journal article" date="2010" name="Proc. Natl. Acad. Sci. U.S.A.">
        <title>Enigmatic, ultrasmall, uncultivated Archaea.</title>
        <authorList>
            <person name="Baker B.J."/>
            <person name="Comolli L.R."/>
            <person name="Dick G.J."/>
            <person name="Hauser L.J."/>
            <person name="Hyatt D."/>
            <person name="Dill B.D."/>
            <person name="Land M.L."/>
            <person name="Verberkmoes N.C."/>
            <person name="Hettich R.L."/>
            <person name="Banfield J.F."/>
        </authorList>
    </citation>
    <scope>NUCLEOTIDE SEQUENCE [LARGE SCALE GENOMIC DNA]</scope>
</reference>
<gene>
    <name evidence="2" type="ORF">BJBARM5_0305</name>
</gene>
<proteinExistence type="predicted"/>
<name>D6GV05_PARA5</name>
<accession>D6GV05</accession>
<feature type="transmembrane region" description="Helical" evidence="1">
    <location>
        <begin position="6"/>
        <end position="26"/>
    </location>
</feature>
<evidence type="ECO:0000313" key="3">
    <source>
        <dbReference type="Proteomes" id="UP000009376"/>
    </source>
</evidence>
<organism evidence="2 3">
    <name type="scientific">Candidatus Parvarchaeum acidophilus ARMAN-5</name>
    <dbReference type="NCBI Taxonomy" id="662762"/>
    <lineage>
        <taxon>Archaea</taxon>
        <taxon>Candidatus Parvarchaeota</taxon>
        <taxon>Candidatus Parvarchaeum</taxon>
    </lineage>
</organism>
<dbReference type="Proteomes" id="UP000009376">
    <property type="component" value="Unassembled WGS sequence"/>
</dbReference>
<protein>
    <submittedName>
        <fullName evidence="2">Uncharacterized protein</fullName>
    </submittedName>
</protein>
<keyword evidence="1" id="KW-0812">Transmembrane</keyword>
<keyword evidence="1" id="KW-0472">Membrane</keyword>
<dbReference type="EMBL" id="GG745550">
    <property type="protein sequence ID" value="EFD92932.1"/>
    <property type="molecule type" value="Genomic_DNA"/>
</dbReference>
<sequence length="53" mass="5820">MEAVWYYIIAIILGITLVLVYIFFVGPSALSKDISSFFSGILSPITNSFKSVS</sequence>
<keyword evidence="1" id="KW-1133">Transmembrane helix</keyword>
<dbReference type="AlphaFoldDB" id="D6GV05"/>
<evidence type="ECO:0000256" key="1">
    <source>
        <dbReference type="SAM" id="Phobius"/>
    </source>
</evidence>